<evidence type="ECO:0000313" key="1">
    <source>
        <dbReference type="EMBL" id="GAA0856573.1"/>
    </source>
</evidence>
<keyword evidence="2" id="KW-1185">Reference proteome</keyword>
<dbReference type="EMBL" id="BAAACO010000001">
    <property type="protein sequence ID" value="GAA0856573.1"/>
    <property type="molecule type" value="Genomic_DNA"/>
</dbReference>
<name>A0ABN1LIN3_9CLOT</name>
<reference evidence="1 2" key="1">
    <citation type="journal article" date="2019" name="Int. J. Syst. Evol. Microbiol.">
        <title>The Global Catalogue of Microorganisms (GCM) 10K type strain sequencing project: providing services to taxonomists for standard genome sequencing and annotation.</title>
        <authorList>
            <consortium name="The Broad Institute Genomics Platform"/>
            <consortium name="The Broad Institute Genome Sequencing Center for Infectious Disease"/>
            <person name="Wu L."/>
            <person name="Ma J."/>
        </authorList>
    </citation>
    <scope>NUCLEOTIDE SEQUENCE [LARGE SCALE GENOMIC DNA]</scope>
    <source>
        <strain evidence="1 2">JCM 6485</strain>
    </source>
</reference>
<protein>
    <submittedName>
        <fullName evidence="1">Uncharacterized protein</fullName>
    </submittedName>
</protein>
<dbReference type="Proteomes" id="UP001501764">
    <property type="component" value="Unassembled WGS sequence"/>
</dbReference>
<sequence length="57" mass="6769">MLTKREMNSISSFSKNYERRFRGTSLFDNIFIKILEIAEENGLIAPEQIYIFNTYKS</sequence>
<accession>A0ABN1LIN3</accession>
<gene>
    <name evidence="1" type="ORF">GCM10008916_06620</name>
</gene>
<evidence type="ECO:0000313" key="2">
    <source>
        <dbReference type="Proteomes" id="UP001501764"/>
    </source>
</evidence>
<dbReference type="RefSeq" id="WP_215636006.1">
    <property type="nucleotide sequence ID" value="NZ_BAAACO010000001.1"/>
</dbReference>
<comment type="caution">
    <text evidence="1">The sequence shown here is derived from an EMBL/GenBank/DDBJ whole genome shotgun (WGS) entry which is preliminary data.</text>
</comment>
<organism evidence="1 2">
    <name type="scientific">Clostridium nitritogenes</name>
    <dbReference type="NCBI Taxonomy" id="83340"/>
    <lineage>
        <taxon>Bacteria</taxon>
        <taxon>Bacillati</taxon>
        <taxon>Bacillota</taxon>
        <taxon>Clostridia</taxon>
        <taxon>Eubacteriales</taxon>
        <taxon>Clostridiaceae</taxon>
        <taxon>Clostridium</taxon>
    </lineage>
</organism>
<proteinExistence type="predicted"/>